<feature type="region of interest" description="Disordered" evidence="1">
    <location>
        <begin position="689"/>
        <end position="713"/>
    </location>
</feature>
<dbReference type="Proteomes" id="UP000220605">
    <property type="component" value="Chromosome 13"/>
</dbReference>
<dbReference type="EMBL" id="LT635624">
    <property type="protein sequence ID" value="VUZ98286.1"/>
    <property type="molecule type" value="Genomic_DNA"/>
</dbReference>
<feature type="region of interest" description="Disordered" evidence="1">
    <location>
        <begin position="1295"/>
        <end position="1369"/>
    </location>
</feature>
<feature type="region of interest" description="Disordered" evidence="1">
    <location>
        <begin position="988"/>
        <end position="1071"/>
    </location>
</feature>
<dbReference type="VEuPathDB" id="PlasmoDB:PVW1_130029600"/>
<dbReference type="VEuPathDB" id="PlasmoDB:PVX_085195"/>
<feature type="compositionally biased region" description="Basic residues" evidence="1">
    <location>
        <begin position="872"/>
        <end position="883"/>
    </location>
</feature>
<proteinExistence type="predicted"/>
<gene>
    <name evidence="2" type="ORF">PVP01_1322500</name>
</gene>
<feature type="compositionally biased region" description="Basic and acidic residues" evidence="1">
    <location>
        <begin position="1654"/>
        <end position="1668"/>
    </location>
</feature>
<evidence type="ECO:0000256" key="1">
    <source>
        <dbReference type="SAM" id="MobiDB-lite"/>
    </source>
</evidence>
<name>A0A565A1K5_PLAVI</name>
<feature type="region of interest" description="Disordered" evidence="1">
    <location>
        <begin position="1947"/>
        <end position="1998"/>
    </location>
</feature>
<feature type="region of interest" description="Disordered" evidence="1">
    <location>
        <begin position="471"/>
        <end position="493"/>
    </location>
</feature>
<feature type="region of interest" description="Disordered" evidence="1">
    <location>
        <begin position="393"/>
        <end position="412"/>
    </location>
</feature>
<feature type="region of interest" description="Disordered" evidence="1">
    <location>
        <begin position="257"/>
        <end position="279"/>
    </location>
</feature>
<feature type="compositionally biased region" description="Basic residues" evidence="1">
    <location>
        <begin position="1947"/>
        <end position="1956"/>
    </location>
</feature>
<feature type="compositionally biased region" description="Basic residues" evidence="1">
    <location>
        <begin position="1578"/>
        <end position="1592"/>
    </location>
</feature>
<feature type="compositionally biased region" description="Basic and acidic residues" evidence="1">
    <location>
        <begin position="1680"/>
        <end position="1699"/>
    </location>
</feature>
<dbReference type="VEuPathDB" id="PlasmoDB:PVP01_1322500"/>
<feature type="compositionally biased region" description="Basic residues" evidence="1">
    <location>
        <begin position="996"/>
        <end position="1011"/>
    </location>
</feature>
<feature type="region of interest" description="Disordered" evidence="1">
    <location>
        <begin position="552"/>
        <end position="580"/>
    </location>
</feature>
<evidence type="ECO:0000313" key="2">
    <source>
        <dbReference type="EMBL" id="VUZ98286.1"/>
    </source>
</evidence>
<feature type="region of interest" description="Disordered" evidence="1">
    <location>
        <begin position="1578"/>
        <end position="1775"/>
    </location>
</feature>
<protein>
    <submittedName>
        <fullName evidence="2">Uncharacterized protein</fullName>
    </submittedName>
</protein>
<feature type="compositionally biased region" description="Polar residues" evidence="1">
    <location>
        <begin position="1713"/>
        <end position="1722"/>
    </location>
</feature>
<feature type="compositionally biased region" description="Basic and acidic residues" evidence="1">
    <location>
        <begin position="1957"/>
        <end position="1984"/>
    </location>
</feature>
<accession>A0A565A1K5</accession>
<evidence type="ECO:0000313" key="3">
    <source>
        <dbReference type="Proteomes" id="UP000220605"/>
    </source>
</evidence>
<feature type="region of interest" description="Disordered" evidence="1">
    <location>
        <begin position="1256"/>
        <end position="1275"/>
    </location>
</feature>
<dbReference type="VEuPathDB" id="PlasmoDB:PVPAM_130038100"/>
<feature type="compositionally biased region" description="Acidic residues" evidence="1">
    <location>
        <begin position="552"/>
        <end position="571"/>
    </location>
</feature>
<dbReference type="OrthoDB" id="372113at2759"/>
<feature type="compositionally biased region" description="Low complexity" evidence="1">
    <location>
        <begin position="1319"/>
        <end position="1334"/>
    </location>
</feature>
<organism evidence="2 3">
    <name type="scientific">Plasmodium vivax</name>
    <name type="common">malaria parasite P. vivax</name>
    <dbReference type="NCBI Taxonomy" id="5855"/>
    <lineage>
        <taxon>Eukaryota</taxon>
        <taxon>Sar</taxon>
        <taxon>Alveolata</taxon>
        <taxon>Apicomplexa</taxon>
        <taxon>Aconoidasida</taxon>
        <taxon>Haemosporida</taxon>
        <taxon>Plasmodiidae</taxon>
        <taxon>Plasmodium</taxon>
        <taxon>Plasmodium (Plasmodium)</taxon>
    </lineage>
</organism>
<feature type="compositionally biased region" description="Polar residues" evidence="1">
    <location>
        <begin position="1309"/>
        <end position="1318"/>
    </location>
</feature>
<sequence>MNYLERNKIETIYKDDYTDFTRLSDFEVFTKDILVSLKKLNILETKRKYERKYAFANAEQRDKPLAPLSLFITVDDTCNFLKKLVIKKDYCIKLNYIYYPHNKCQNVIPFNAEESSDSYRKNVNAVNSFYCLHGNLNCSEIVLFPARTFPIQRFFFVNEYVELEVIDRSVPEEEQYIVVESLSVSNLMLNALKQALSELEICLPTFVAVDKNYYIYHGHFYTSDYTYFKCVHPYVTVHRRGSGAAVSGTATTPATALSTASTPASTPASSPASATAGGPEKANYVSLYKGTGFEVNYNSFKFFNYFKCFSYDQLVALFSLFIYLSNVRGKNIFKISVYIKNIYLIDKPQCSHVLGATDLRNRRFSGLKLLVRGKRGRVEKAVREGKAGRVVSSGRVAKPGGERKREKQTHRKSKQIYIFKNAHKRNAYDREVVPHMYMNHIYNYIKKKKFYGRRIFLCCFVKERSGFLGGRSETTPLGGRSDRSEAATPLDSRVHNSEANPLGWWVVRRTAEERSVALRNYLFSMKSDLFGKPSYYQGSDFKKVKLTDVLSDDGGVEDEEKEEEENDEEGDTNEKSLPDYSDSSLLFYPCPSVTQNSSYEQNSENVKCRKKSTFEEINRLYQNLRSHKNLPKSESNPFVSIYVLNFISNMESNILSGVTNVSGGMVFPQNEGVSHLSSGMATLIGGSSNLSGSPVHVSPHGNARSNEQDRRKRKKRVVNVWKIRFINNDKYKGKNSFLLKNILRLYYNELLELKKKKTDSRNECKNECKQECRHDCKQECKNECRHDCKQECRHDCKQECRHEGANDMMTSVQHYLMEFMPLKNKDWVRDRETSAYSCFNVEEDSTRYYVDKILNNMFSSNKRKVYEWPRGRGARGKLRPRRSAHNECFGTEEAQSSGGGYSNVGGGGYANVGSGGYANVGSGGYANDGAGGNPNSGGSQSPVGGANHRVVGGNLFVSKVDGELFPQKGNRGYLSLYQNDAKEVHFVLKKGDNFPKRRANPVHARKGRRGRDPHAAAGARGKGAQRRGQARGDSESGESVSSGNSGHNGESDRSNRSNRSNGSKRSKRSGENKLEQLVRDFLKIKERYFLCHREERITVLFFYLISHSSNIKTFYYIWNQFFDNIRNKYENNEYIFNDCMFLSYGPLNVYSYRCSILSQYIKALNISTQQFKINEMKNHMKLKKTLSIFCNDSDNPLGKDSSSNCGSLSNVNEKEPFVSISHSKSSNSLTTFFKKSTFEETVFYSCEMNDSSSVYNRKSSGVPPHEGGSPNMELEHISGSADSIARLAPEAHPLSGVSGGVSNDVSNDLSNGVSNDLRNTPSNNPSNNVGNPPGDARPESPSNEPGKPPKRSGSALPGTERGKASKKSSPVISNFFPYPLNNMELFITKNNAGAKEVNDQDDMITLIHEILRSSNKDSYTYADFTRWYRNNVGKFSYTSQNVLKYCYKSIKDSYFVNVDVGYIKEKCKEIDEKYYRRGGTNDSCGKKGKEDYLKKMFHYVKSNYDYIKKIKCPFNTFFVGELNLDNLLNLNILDLLDCAFKVFFISYLNSVMNSKLIYIRKIQEVLASMFAIIKGIHRRGRGRRRSSRSRSSRKGERSGPGGERSGQNGEKNSRGGEESGQSGKKNSRGGDGNLGEATPPGCPNPSPALAKGARGKDPPGDDAGRRDPNSTVNLQDAAGDDSHPNVKGDHLAQERKSTAEKSSSVLRRETHGGSITPQGDTNRSSEGRRYYRVGAPNRDSTNHAAAIPSSGNPPHVKSQENVNDSERNSSDNVDFCYGGEQKTGYKNSFNINKEENYFKNFSVDSEKKKKKNTYNDANFSREIKRTYKKRYQIIFNQKLFLLFETCEQMFNKAAWLYRIFNNSLNEKRIFNLINTILESEEKEIVINPKDQKYFYDFIKNICLSENSKNGAFGKSGPFGKSGALDKKWSGASGSKFHRINKSISSRHLNRTFKSKRERSERSEIGERGERSEIGEKGERSEKNDNSAGSAKNPVINNPYQNLGVSVKVKKNDSQPCPSASDEKNMLNKDKLSLLLHSHNKEQNIQECIIDYVDHSFGDPLYNPPARMYCSVNPVDTTVSFVKTTPIL</sequence>
<reference evidence="3" key="1">
    <citation type="submission" date="2016-07" db="EMBL/GenBank/DDBJ databases">
        <authorList>
            <consortium name="Pathogen Informatics"/>
        </authorList>
    </citation>
    <scope>NUCLEOTIDE SEQUENCE [LARGE SCALE GENOMIC DNA]</scope>
</reference>
<feature type="region of interest" description="Disordered" evidence="1">
    <location>
        <begin position="872"/>
        <end position="900"/>
    </location>
</feature>
<feature type="compositionally biased region" description="Polar residues" evidence="1">
    <location>
        <begin position="1985"/>
        <end position="1998"/>
    </location>
</feature>
<feature type="compositionally biased region" description="Low complexity" evidence="1">
    <location>
        <begin position="1037"/>
        <end position="1048"/>
    </location>
</feature>